<keyword evidence="1" id="KW-1185">Reference proteome</keyword>
<name>A0A915JR10_ROMCU</name>
<evidence type="ECO:0000313" key="2">
    <source>
        <dbReference type="WBParaSite" id="nRc.2.0.1.t28552-RA"/>
    </source>
</evidence>
<dbReference type="Proteomes" id="UP000887565">
    <property type="component" value="Unplaced"/>
</dbReference>
<dbReference type="AlphaFoldDB" id="A0A915JR10"/>
<reference evidence="2" key="1">
    <citation type="submission" date="2022-11" db="UniProtKB">
        <authorList>
            <consortium name="WormBaseParasite"/>
        </authorList>
    </citation>
    <scope>IDENTIFICATION</scope>
</reference>
<protein>
    <submittedName>
        <fullName evidence="2">Uncharacterized protein</fullName>
    </submittedName>
</protein>
<sequence>MQSTTRNRTRGKFSFRSVLLEVTAGRFLKNCSDPFRPKVDFQAEHLKLLAIRSGKINDSRNFLRKEYVDLLDDAVDENWRGRSINRPLTKNRKDTFQIDDDRLAYRTNRNNALNPVMQLFCLPFTTKKNISLITVVKSTLMISKWLKRVIIKEPVSWMKSLLYKIFHLYSIKIKRFKINLAFHQCSVKANQAGIGTFCSMALLQFLIIATTNGLVGVSGANPYHSDGVLALNST</sequence>
<evidence type="ECO:0000313" key="1">
    <source>
        <dbReference type="Proteomes" id="UP000887565"/>
    </source>
</evidence>
<accession>A0A915JR10</accession>
<dbReference type="WBParaSite" id="nRc.2.0.1.t28552-RA">
    <property type="protein sequence ID" value="nRc.2.0.1.t28552-RA"/>
    <property type="gene ID" value="nRc.2.0.1.g28552"/>
</dbReference>
<organism evidence="1 2">
    <name type="scientific">Romanomermis culicivorax</name>
    <name type="common">Nematode worm</name>
    <dbReference type="NCBI Taxonomy" id="13658"/>
    <lineage>
        <taxon>Eukaryota</taxon>
        <taxon>Metazoa</taxon>
        <taxon>Ecdysozoa</taxon>
        <taxon>Nematoda</taxon>
        <taxon>Enoplea</taxon>
        <taxon>Dorylaimia</taxon>
        <taxon>Mermithida</taxon>
        <taxon>Mermithoidea</taxon>
        <taxon>Mermithidae</taxon>
        <taxon>Romanomermis</taxon>
    </lineage>
</organism>
<proteinExistence type="predicted"/>